<dbReference type="AlphaFoldDB" id="A0AAD2HHY0"/>
<gene>
    <name evidence="2" type="ORF">MYCIT1_LOCUS24308</name>
</gene>
<dbReference type="EMBL" id="CAVNYO010000405">
    <property type="protein sequence ID" value="CAK5276193.1"/>
    <property type="molecule type" value="Genomic_DNA"/>
</dbReference>
<dbReference type="Proteomes" id="UP001295794">
    <property type="component" value="Unassembled WGS sequence"/>
</dbReference>
<name>A0AAD2HHY0_9AGAR</name>
<dbReference type="InterPro" id="IPR023780">
    <property type="entry name" value="Chromo_domain"/>
</dbReference>
<dbReference type="PROSITE" id="PS50013">
    <property type="entry name" value="CHROMO_2"/>
    <property type="match status" value="1"/>
</dbReference>
<dbReference type="Gene3D" id="2.40.50.40">
    <property type="match status" value="1"/>
</dbReference>
<dbReference type="SMART" id="SM00298">
    <property type="entry name" value="CHROMO"/>
    <property type="match status" value="1"/>
</dbReference>
<sequence length="122" mass="14806">MIRGAEEWEVEEIVKERNVGRGEQYLVKWKGWLHNTWEPSHHLTHAKKVLRDWQWKQSNPDTRIRLLPTLEARHWDYLIHHYKPEDKRLPYPQQQLFDPYKNVFTPIGPVDEDIDPREGVMS</sequence>
<dbReference type="CDD" id="cd00024">
    <property type="entry name" value="CD_CSD"/>
    <property type="match status" value="1"/>
</dbReference>
<dbReference type="InterPro" id="IPR000953">
    <property type="entry name" value="Chromo/chromo_shadow_dom"/>
</dbReference>
<accession>A0AAD2HHY0</accession>
<dbReference type="Pfam" id="PF00385">
    <property type="entry name" value="Chromo"/>
    <property type="match status" value="1"/>
</dbReference>
<organism evidence="2 3">
    <name type="scientific">Mycena citricolor</name>
    <dbReference type="NCBI Taxonomy" id="2018698"/>
    <lineage>
        <taxon>Eukaryota</taxon>
        <taxon>Fungi</taxon>
        <taxon>Dikarya</taxon>
        <taxon>Basidiomycota</taxon>
        <taxon>Agaricomycotina</taxon>
        <taxon>Agaricomycetes</taxon>
        <taxon>Agaricomycetidae</taxon>
        <taxon>Agaricales</taxon>
        <taxon>Marasmiineae</taxon>
        <taxon>Mycenaceae</taxon>
        <taxon>Mycena</taxon>
    </lineage>
</organism>
<feature type="domain" description="Chromo" evidence="1">
    <location>
        <begin position="8"/>
        <end position="65"/>
    </location>
</feature>
<evidence type="ECO:0000313" key="2">
    <source>
        <dbReference type="EMBL" id="CAK5276193.1"/>
    </source>
</evidence>
<proteinExistence type="predicted"/>
<reference evidence="2" key="1">
    <citation type="submission" date="2023-11" db="EMBL/GenBank/DDBJ databases">
        <authorList>
            <person name="De Vega J J."/>
            <person name="De Vega J J."/>
        </authorList>
    </citation>
    <scope>NUCLEOTIDE SEQUENCE</scope>
</reference>
<dbReference type="InterPro" id="IPR016197">
    <property type="entry name" value="Chromo-like_dom_sf"/>
</dbReference>
<evidence type="ECO:0000313" key="3">
    <source>
        <dbReference type="Proteomes" id="UP001295794"/>
    </source>
</evidence>
<protein>
    <recommendedName>
        <fullName evidence="1">Chromo domain-containing protein</fullName>
    </recommendedName>
</protein>
<dbReference type="GO" id="GO:0006338">
    <property type="term" value="P:chromatin remodeling"/>
    <property type="evidence" value="ECO:0007669"/>
    <property type="project" value="UniProtKB-ARBA"/>
</dbReference>
<dbReference type="SUPFAM" id="SSF54160">
    <property type="entry name" value="Chromo domain-like"/>
    <property type="match status" value="1"/>
</dbReference>
<comment type="caution">
    <text evidence="2">The sequence shown here is derived from an EMBL/GenBank/DDBJ whole genome shotgun (WGS) entry which is preliminary data.</text>
</comment>
<keyword evidence="3" id="KW-1185">Reference proteome</keyword>
<evidence type="ECO:0000259" key="1">
    <source>
        <dbReference type="PROSITE" id="PS50013"/>
    </source>
</evidence>